<dbReference type="InterPro" id="IPR029032">
    <property type="entry name" value="AhpD-like"/>
</dbReference>
<evidence type="ECO:0000313" key="2">
    <source>
        <dbReference type="EMBL" id="NYI03685.1"/>
    </source>
</evidence>
<keyword evidence="2" id="KW-0560">Oxidoreductase</keyword>
<sequence length="165" mass="18217">MSDRTTTAETVHVPPRFNLPKHSGSAYQAMLGLQQAVNDLGLEPPLMELVKIRASQINGCAFCLDMHTLDAAAMGETQQRMHALNAWRETPFFTARERAALALTEAVTLVAGRGVEDEVFAEAARHFDESELTALTWAIAVINTWNRLAVTARLTPGQYRPQGQR</sequence>
<comment type="caution">
    <text evidence="2">The sequence shown here is derived from an EMBL/GenBank/DDBJ whole genome shotgun (WGS) entry which is preliminary data.</text>
</comment>
<reference evidence="2 3" key="1">
    <citation type="submission" date="2020-07" db="EMBL/GenBank/DDBJ databases">
        <title>Sequencing the genomes of 1000 actinobacteria strains.</title>
        <authorList>
            <person name="Klenk H.-P."/>
        </authorList>
    </citation>
    <scope>NUCLEOTIDE SEQUENCE [LARGE SCALE GENOMIC DNA]</scope>
    <source>
        <strain evidence="2 3">DSM 42178</strain>
    </source>
</reference>
<feature type="domain" description="Carboxymuconolactone decarboxylase-like" evidence="1">
    <location>
        <begin position="27"/>
        <end position="105"/>
    </location>
</feature>
<dbReference type="Gene3D" id="1.20.1290.10">
    <property type="entry name" value="AhpD-like"/>
    <property type="match status" value="1"/>
</dbReference>
<name>A0A852ZPM5_9ACTN</name>
<dbReference type="PANTHER" id="PTHR34846">
    <property type="entry name" value="4-CARBOXYMUCONOLACTONE DECARBOXYLASE FAMILY PROTEIN (AFU_ORTHOLOGUE AFUA_6G11590)"/>
    <property type="match status" value="1"/>
</dbReference>
<dbReference type="NCBIfam" id="TIGR00778">
    <property type="entry name" value="ahpD_dom"/>
    <property type="match status" value="1"/>
</dbReference>
<keyword evidence="2" id="KW-0575">Peroxidase</keyword>
<accession>A0A852ZPM5</accession>
<proteinExistence type="predicted"/>
<dbReference type="RefSeq" id="WP_179812698.1">
    <property type="nucleotide sequence ID" value="NZ_JACBZD010000001.1"/>
</dbReference>
<evidence type="ECO:0000259" key="1">
    <source>
        <dbReference type="Pfam" id="PF02627"/>
    </source>
</evidence>
<organism evidence="2 3">
    <name type="scientific">Allostreptomyces psammosilenae</name>
    <dbReference type="NCBI Taxonomy" id="1892865"/>
    <lineage>
        <taxon>Bacteria</taxon>
        <taxon>Bacillati</taxon>
        <taxon>Actinomycetota</taxon>
        <taxon>Actinomycetes</taxon>
        <taxon>Kitasatosporales</taxon>
        <taxon>Streptomycetaceae</taxon>
        <taxon>Allostreptomyces</taxon>
    </lineage>
</organism>
<dbReference type="InterPro" id="IPR003779">
    <property type="entry name" value="CMD-like"/>
</dbReference>
<dbReference type="GO" id="GO:0051920">
    <property type="term" value="F:peroxiredoxin activity"/>
    <property type="evidence" value="ECO:0007669"/>
    <property type="project" value="InterPro"/>
</dbReference>
<dbReference type="EMBL" id="JACBZD010000001">
    <property type="protein sequence ID" value="NYI03685.1"/>
    <property type="molecule type" value="Genomic_DNA"/>
</dbReference>
<evidence type="ECO:0000313" key="3">
    <source>
        <dbReference type="Proteomes" id="UP000567795"/>
    </source>
</evidence>
<dbReference type="Pfam" id="PF02627">
    <property type="entry name" value="CMD"/>
    <property type="match status" value="1"/>
</dbReference>
<dbReference type="SUPFAM" id="SSF69118">
    <property type="entry name" value="AhpD-like"/>
    <property type="match status" value="1"/>
</dbReference>
<dbReference type="Proteomes" id="UP000567795">
    <property type="component" value="Unassembled WGS sequence"/>
</dbReference>
<dbReference type="PANTHER" id="PTHR34846:SF10">
    <property type="entry name" value="CYTOPLASMIC PROTEIN"/>
    <property type="match status" value="1"/>
</dbReference>
<keyword evidence="3" id="KW-1185">Reference proteome</keyword>
<protein>
    <submittedName>
        <fullName evidence="2">AhpD family alkylhydroperoxidase</fullName>
    </submittedName>
</protein>
<gene>
    <name evidence="2" type="ORF">FHU37_000628</name>
</gene>
<dbReference type="AlphaFoldDB" id="A0A852ZPM5"/>
<dbReference type="InterPro" id="IPR004675">
    <property type="entry name" value="AhpD_core"/>
</dbReference>